<dbReference type="AlphaFoldDB" id="A0A0K2W3G7"/>
<gene>
    <name evidence="1" type="ORF">MPL1032_30128</name>
</gene>
<sequence>MSKTKWNRTPRTPAPWRVRASELGIDREVALLCARFIGKASLESRALCHAGIIDLLYKHRN</sequence>
<protein>
    <submittedName>
        <fullName evidence="1">Uncharacterized protein</fullName>
    </submittedName>
</protein>
<dbReference type="EMBL" id="CCND01000023">
    <property type="protein sequence ID" value="CDX60244.1"/>
    <property type="molecule type" value="Genomic_DNA"/>
</dbReference>
<name>A0A0K2W3G7_MESPL</name>
<organism evidence="1 2">
    <name type="scientific">Mesorhizobium plurifarium</name>
    <dbReference type="NCBI Taxonomy" id="69974"/>
    <lineage>
        <taxon>Bacteria</taxon>
        <taxon>Pseudomonadati</taxon>
        <taxon>Pseudomonadota</taxon>
        <taxon>Alphaproteobacteria</taxon>
        <taxon>Hyphomicrobiales</taxon>
        <taxon>Phyllobacteriaceae</taxon>
        <taxon>Mesorhizobium</taxon>
    </lineage>
</organism>
<evidence type="ECO:0000313" key="1">
    <source>
        <dbReference type="EMBL" id="CDX60244.1"/>
    </source>
</evidence>
<proteinExistence type="predicted"/>
<accession>A0A0K2W3G7</accession>
<reference evidence="2" key="1">
    <citation type="submission" date="2014-08" db="EMBL/GenBank/DDBJ databases">
        <authorList>
            <person name="Edwards T."/>
        </authorList>
    </citation>
    <scope>NUCLEOTIDE SEQUENCE [LARGE SCALE GENOMIC DNA]</scope>
</reference>
<evidence type="ECO:0000313" key="2">
    <source>
        <dbReference type="Proteomes" id="UP000182888"/>
    </source>
</evidence>
<dbReference type="Proteomes" id="UP000182888">
    <property type="component" value="Unassembled WGS sequence"/>
</dbReference>